<keyword evidence="4" id="KW-1185">Reference proteome</keyword>
<comment type="caution">
    <text evidence="3">The sequence shown here is derived from an EMBL/GenBank/DDBJ whole genome shotgun (WGS) entry which is preliminary data.</text>
</comment>
<reference evidence="3 4" key="1">
    <citation type="submission" date="2021-01" db="EMBL/GenBank/DDBJ databases">
        <title>Whole genome shotgun sequence of Catellatospora citrea NBRC 14495.</title>
        <authorList>
            <person name="Komaki H."/>
            <person name="Tamura T."/>
        </authorList>
    </citation>
    <scope>NUCLEOTIDE SEQUENCE [LARGE SCALE GENOMIC DNA]</scope>
    <source>
        <strain evidence="3 4">NBRC 14495</strain>
    </source>
</reference>
<keyword evidence="2" id="KW-0812">Transmembrane</keyword>
<feature type="transmembrane region" description="Helical" evidence="2">
    <location>
        <begin position="585"/>
        <end position="604"/>
    </location>
</feature>
<keyword evidence="2" id="KW-1133">Transmembrane helix</keyword>
<gene>
    <name evidence="3" type="ORF">Cci01nite_17890</name>
</gene>
<dbReference type="EMBL" id="BONH01000005">
    <property type="protein sequence ID" value="GIF96695.1"/>
    <property type="molecule type" value="Genomic_DNA"/>
</dbReference>
<dbReference type="Proteomes" id="UP000659904">
    <property type="component" value="Unassembled WGS sequence"/>
</dbReference>
<proteinExistence type="predicted"/>
<feature type="transmembrane region" description="Helical" evidence="2">
    <location>
        <begin position="616"/>
        <end position="638"/>
    </location>
</feature>
<evidence type="ECO:0000313" key="4">
    <source>
        <dbReference type="Proteomes" id="UP000659904"/>
    </source>
</evidence>
<feature type="region of interest" description="Disordered" evidence="1">
    <location>
        <begin position="864"/>
        <end position="903"/>
    </location>
</feature>
<keyword evidence="2" id="KW-0472">Membrane</keyword>
<protein>
    <submittedName>
        <fullName evidence="3">Uncharacterized protein</fullName>
    </submittedName>
</protein>
<evidence type="ECO:0000313" key="3">
    <source>
        <dbReference type="EMBL" id="GIF96695.1"/>
    </source>
</evidence>
<accession>A0A8J3NZU3</accession>
<sequence>MGEPDWDRLVLIATSAWVLPYAPPRPVGVPEPQVSARRCVACVHPGEETGAATPAGGGPARDGRRPPQVAAAVERHEALLNDILQPDRPGLAYASRASDPRPRYAMQARTDPLPEREFAAEADAVVGSVLGRLERHLRVPPGEWVHEEPFVLRHRLIMDRPRFEAVTSFVPPEPTELDYFVTLDFRFVRGAEHYQRWHLSIAIWSELPFGVEHRPPLDDQHRWRIREADEAVLRRRPRHYRDLFEAAARHAEEWLERRGYEHSRLNISGRRYMQPDFWIAVPSRRTAPDQYLTAADRPGAEITRTMLRVDSVFDDTLSASVLNGDYLVLRQMAAGIDGARQPDRRFQFTRHPLYLIIVGEAPWCLPSRGFHVDDRYTPVEAPAAGECTHHQRCQRYEYVARQEFCMRDLIDALADIETYAAFTLYEVHNDMQVWENHLRVYETTAAAGARLWDALATHLPIRRMRQLGKVHHAVELMHQTLLQGIADLNDLNTLARECRARVNRARDALNDRFDDMLLQRHLDLGNPGLRAALNETGVFAQLASAAANLVDHAGRVAERYQDVIDAVKDAFDERRVREGDAIQKAGVILALSLAFDSIVSIVSATEPERSGEQGAWLPVLAWTSGSIVLLTALMFGVWMTRLGRLGDRAFRTRYDGTRRRGPGRFRRDARTDGLWRFMKNSSTDALEGHLRDAQPPEFWRELDRRLVADLSALWDRPRSSHYPPVGRTSADLYTPARRPDLVGADIAELHAQVGSWSIDALLFTERARRLYRYRLPRLALLYRCIGRMPASFLRLEHLAPTTNIVSESELDTVMRRYARAFGAQPHRPDGTEIGQTIDHRLQALRPRTAAEAVEAIEVLLDEHVRPGQEPARPPAQSARAGSAVSADEVGSDLPATAGDPAPR</sequence>
<evidence type="ECO:0000256" key="2">
    <source>
        <dbReference type="SAM" id="Phobius"/>
    </source>
</evidence>
<evidence type="ECO:0000256" key="1">
    <source>
        <dbReference type="SAM" id="MobiDB-lite"/>
    </source>
</evidence>
<feature type="region of interest" description="Disordered" evidence="1">
    <location>
        <begin position="47"/>
        <end position="66"/>
    </location>
</feature>
<name>A0A8J3NZU3_9ACTN</name>
<dbReference type="AlphaFoldDB" id="A0A8J3NZU3"/>
<organism evidence="3 4">
    <name type="scientific">Catellatospora citrea</name>
    <dbReference type="NCBI Taxonomy" id="53366"/>
    <lineage>
        <taxon>Bacteria</taxon>
        <taxon>Bacillati</taxon>
        <taxon>Actinomycetota</taxon>
        <taxon>Actinomycetes</taxon>
        <taxon>Micromonosporales</taxon>
        <taxon>Micromonosporaceae</taxon>
        <taxon>Catellatospora</taxon>
    </lineage>
</organism>